<proteinExistence type="predicted"/>
<dbReference type="EMBL" id="BNCJ01000029">
    <property type="protein sequence ID" value="GHF71813.1"/>
    <property type="molecule type" value="Genomic_DNA"/>
</dbReference>
<dbReference type="Pfam" id="PF00535">
    <property type="entry name" value="Glycos_transf_2"/>
    <property type="match status" value="1"/>
</dbReference>
<dbReference type="Proteomes" id="UP000626220">
    <property type="component" value="Unassembled WGS sequence"/>
</dbReference>
<reference evidence="2" key="2">
    <citation type="submission" date="2020-09" db="EMBL/GenBank/DDBJ databases">
        <authorList>
            <person name="Sun Q."/>
            <person name="Kim S."/>
        </authorList>
    </citation>
    <scope>NUCLEOTIDE SEQUENCE</scope>
    <source>
        <strain evidence="2">KCTC 42650</strain>
    </source>
</reference>
<evidence type="ECO:0000259" key="1">
    <source>
        <dbReference type="Pfam" id="PF00535"/>
    </source>
</evidence>
<dbReference type="AlphaFoldDB" id="A0A8J3M9Z0"/>
<organism evidence="2 3">
    <name type="scientific">Seohaeicola zhoushanensis</name>
    <dbReference type="NCBI Taxonomy" id="1569283"/>
    <lineage>
        <taxon>Bacteria</taxon>
        <taxon>Pseudomonadati</taxon>
        <taxon>Pseudomonadota</taxon>
        <taxon>Alphaproteobacteria</taxon>
        <taxon>Rhodobacterales</taxon>
        <taxon>Roseobacteraceae</taxon>
        <taxon>Seohaeicola</taxon>
    </lineage>
</organism>
<dbReference type="Gene3D" id="3.90.550.10">
    <property type="entry name" value="Spore Coat Polysaccharide Biosynthesis Protein SpsA, Chain A"/>
    <property type="match status" value="1"/>
</dbReference>
<dbReference type="InterPro" id="IPR001173">
    <property type="entry name" value="Glyco_trans_2-like"/>
</dbReference>
<dbReference type="SUPFAM" id="SSF53448">
    <property type="entry name" value="Nucleotide-diphospho-sugar transferases"/>
    <property type="match status" value="1"/>
</dbReference>
<protein>
    <recommendedName>
        <fullName evidence="1">Glycosyltransferase 2-like domain-containing protein</fullName>
    </recommendedName>
</protein>
<reference evidence="2" key="1">
    <citation type="journal article" date="2014" name="Int. J. Syst. Evol. Microbiol.">
        <title>Complete genome sequence of Corynebacterium casei LMG S-19264T (=DSM 44701T), isolated from a smear-ripened cheese.</title>
        <authorList>
            <consortium name="US DOE Joint Genome Institute (JGI-PGF)"/>
            <person name="Walter F."/>
            <person name="Albersmeier A."/>
            <person name="Kalinowski J."/>
            <person name="Ruckert C."/>
        </authorList>
    </citation>
    <scope>NUCLEOTIDE SEQUENCE</scope>
    <source>
        <strain evidence="2">KCTC 42650</strain>
    </source>
</reference>
<dbReference type="InterPro" id="IPR029044">
    <property type="entry name" value="Nucleotide-diphossugar_trans"/>
</dbReference>
<dbReference type="CDD" id="cd00761">
    <property type="entry name" value="Glyco_tranf_GTA_type"/>
    <property type="match status" value="1"/>
</dbReference>
<name>A0A8J3M9Z0_9RHOB</name>
<comment type="caution">
    <text evidence="2">The sequence shown here is derived from an EMBL/GenBank/DDBJ whole genome shotgun (WGS) entry which is preliminary data.</text>
</comment>
<dbReference type="PANTHER" id="PTHR43685">
    <property type="entry name" value="GLYCOSYLTRANSFERASE"/>
    <property type="match status" value="1"/>
</dbReference>
<sequence length="321" mass="36488">MKFSCIMTTFNDGAIMRQSVMSVLNQTHTDLELLIVDDGSGPETQAILEEFDDPRLSILPQANDGLSSARNRGLHHAKGDYICFLDADDIRAPWAFAEVARVIAESGAELILVRGAYSSEVTRIAPFFDDAHFKCFQEECAAMGCADLADRKAWAISCEPQSANKFISRDLVDRGKIRFPNDHFFEDILFHAMAVTHARSIEFVNSCNYTYFHRQLHRQTTGSNGTIRFDIIGSARVTLQLFQEHSDFSDARQRGALMLSILRLLKWCEENIAVYHRYAFRLALRETFRGINPLYFILPEGTPDPRCERDVLTRYAKEIMG</sequence>
<evidence type="ECO:0000313" key="2">
    <source>
        <dbReference type="EMBL" id="GHF71813.1"/>
    </source>
</evidence>
<feature type="domain" description="Glycosyltransferase 2-like" evidence="1">
    <location>
        <begin position="4"/>
        <end position="122"/>
    </location>
</feature>
<keyword evidence="3" id="KW-1185">Reference proteome</keyword>
<dbReference type="InterPro" id="IPR050834">
    <property type="entry name" value="Glycosyltransf_2"/>
</dbReference>
<gene>
    <name evidence="2" type="ORF">GCM10017056_48370</name>
</gene>
<evidence type="ECO:0000313" key="3">
    <source>
        <dbReference type="Proteomes" id="UP000626220"/>
    </source>
</evidence>
<accession>A0A8J3M9Z0</accession>
<dbReference type="PANTHER" id="PTHR43685:SF2">
    <property type="entry name" value="GLYCOSYLTRANSFERASE 2-LIKE DOMAIN-CONTAINING PROTEIN"/>
    <property type="match status" value="1"/>
</dbReference>